<dbReference type="Gene3D" id="2.60.120.10">
    <property type="entry name" value="Jelly Rolls"/>
    <property type="match status" value="1"/>
</dbReference>
<dbReference type="Pfam" id="PF02311">
    <property type="entry name" value="AraC_binding"/>
    <property type="match status" value="1"/>
</dbReference>
<dbReference type="SMART" id="SM00342">
    <property type="entry name" value="HTH_ARAC"/>
    <property type="match status" value="1"/>
</dbReference>
<dbReference type="PANTHER" id="PTHR43280:SF2">
    <property type="entry name" value="HTH-TYPE TRANSCRIPTIONAL REGULATOR EXSA"/>
    <property type="match status" value="1"/>
</dbReference>
<dbReference type="Proteomes" id="UP001597399">
    <property type="component" value="Unassembled WGS sequence"/>
</dbReference>
<dbReference type="PROSITE" id="PS00041">
    <property type="entry name" value="HTH_ARAC_FAMILY_1"/>
    <property type="match status" value="1"/>
</dbReference>
<dbReference type="Pfam" id="PF12833">
    <property type="entry name" value="HTH_18"/>
    <property type="match status" value="1"/>
</dbReference>
<name>A0ABW5RZ98_9BACL</name>
<evidence type="ECO:0000256" key="1">
    <source>
        <dbReference type="ARBA" id="ARBA00023015"/>
    </source>
</evidence>
<dbReference type="InterPro" id="IPR037923">
    <property type="entry name" value="HTH-like"/>
</dbReference>
<dbReference type="InterPro" id="IPR009057">
    <property type="entry name" value="Homeodomain-like_sf"/>
</dbReference>
<dbReference type="InterPro" id="IPR018060">
    <property type="entry name" value="HTH_AraC"/>
</dbReference>
<sequence>MAFFQHFGMESTPVFKYFDLEDFSFPLHLHRAYEFLLVRCGQLHIQVDDIDYHVNSRQSVIVFPNQIHGFDMTPTTKVTVVIFSPEFIGAFNEQYQEKVPVHSLIYLSSPINFQHTSTTFGIKSLLYGICDRIVAQTDFCDRRHSSQLDTAYKVLNYVTANFQSDCKLKNLSKMIGYDYSYLSKVFTKVMNVSFPEYLNSYRISYGRQLLKNTTLSVSQIAYKCGYTDVRGFNRNFKQLNQCTPQEFRRTVIKYDKSLKENYVSG</sequence>
<dbReference type="PANTHER" id="PTHR43280">
    <property type="entry name" value="ARAC-FAMILY TRANSCRIPTIONAL REGULATOR"/>
    <property type="match status" value="1"/>
</dbReference>
<evidence type="ECO:0000256" key="2">
    <source>
        <dbReference type="ARBA" id="ARBA00023125"/>
    </source>
</evidence>
<keyword evidence="6" id="KW-1185">Reference proteome</keyword>
<dbReference type="InterPro" id="IPR014710">
    <property type="entry name" value="RmlC-like_jellyroll"/>
</dbReference>
<proteinExistence type="predicted"/>
<keyword evidence="3" id="KW-0804">Transcription</keyword>
<feature type="domain" description="HTH araC/xylS-type" evidence="4">
    <location>
        <begin position="152"/>
        <end position="250"/>
    </location>
</feature>
<evidence type="ECO:0000259" key="4">
    <source>
        <dbReference type="PROSITE" id="PS01124"/>
    </source>
</evidence>
<evidence type="ECO:0000256" key="3">
    <source>
        <dbReference type="ARBA" id="ARBA00023163"/>
    </source>
</evidence>
<accession>A0ABW5RZ98</accession>
<keyword evidence="2" id="KW-0238">DNA-binding</keyword>
<evidence type="ECO:0000313" key="6">
    <source>
        <dbReference type="Proteomes" id="UP001597399"/>
    </source>
</evidence>
<dbReference type="SUPFAM" id="SSF46689">
    <property type="entry name" value="Homeodomain-like"/>
    <property type="match status" value="2"/>
</dbReference>
<dbReference type="InterPro" id="IPR003313">
    <property type="entry name" value="AraC-bd"/>
</dbReference>
<dbReference type="InterPro" id="IPR018062">
    <property type="entry name" value="HTH_AraC-typ_CS"/>
</dbReference>
<evidence type="ECO:0000313" key="5">
    <source>
        <dbReference type="EMBL" id="MFD2692535.1"/>
    </source>
</evidence>
<gene>
    <name evidence="5" type="ORF">ACFSUE_02595</name>
</gene>
<dbReference type="SUPFAM" id="SSF51215">
    <property type="entry name" value="Regulatory protein AraC"/>
    <property type="match status" value="1"/>
</dbReference>
<dbReference type="EMBL" id="JBHUMQ010000003">
    <property type="protein sequence ID" value="MFD2692535.1"/>
    <property type="molecule type" value="Genomic_DNA"/>
</dbReference>
<dbReference type="Gene3D" id="1.10.10.60">
    <property type="entry name" value="Homeodomain-like"/>
    <property type="match status" value="2"/>
</dbReference>
<reference evidence="6" key="1">
    <citation type="journal article" date="2019" name="Int. J. Syst. Evol. Microbiol.">
        <title>The Global Catalogue of Microorganisms (GCM) 10K type strain sequencing project: providing services to taxonomists for standard genome sequencing and annotation.</title>
        <authorList>
            <consortium name="The Broad Institute Genomics Platform"/>
            <consortium name="The Broad Institute Genome Sequencing Center for Infectious Disease"/>
            <person name="Wu L."/>
            <person name="Ma J."/>
        </authorList>
    </citation>
    <scope>NUCLEOTIDE SEQUENCE [LARGE SCALE GENOMIC DNA]</scope>
    <source>
        <strain evidence="6">TISTR 2466</strain>
    </source>
</reference>
<dbReference type="RefSeq" id="WP_253059776.1">
    <property type="nucleotide sequence ID" value="NZ_JAMXWM010000004.1"/>
</dbReference>
<organism evidence="5 6">
    <name type="scientific">Sporolactobacillus shoreicorticis</name>
    <dbReference type="NCBI Taxonomy" id="1923877"/>
    <lineage>
        <taxon>Bacteria</taxon>
        <taxon>Bacillati</taxon>
        <taxon>Bacillota</taxon>
        <taxon>Bacilli</taxon>
        <taxon>Bacillales</taxon>
        <taxon>Sporolactobacillaceae</taxon>
        <taxon>Sporolactobacillus</taxon>
    </lineage>
</organism>
<comment type="caution">
    <text evidence="5">The sequence shown here is derived from an EMBL/GenBank/DDBJ whole genome shotgun (WGS) entry which is preliminary data.</text>
</comment>
<dbReference type="PROSITE" id="PS01124">
    <property type="entry name" value="HTH_ARAC_FAMILY_2"/>
    <property type="match status" value="1"/>
</dbReference>
<keyword evidence="1" id="KW-0805">Transcription regulation</keyword>
<protein>
    <submittedName>
        <fullName evidence="5">Helix-turn-helix domain-containing protein</fullName>
    </submittedName>
</protein>